<keyword evidence="5" id="KW-0571">Peptide transport</keyword>
<feature type="transmembrane region" description="Helical" evidence="6">
    <location>
        <begin position="64"/>
        <end position="84"/>
    </location>
</feature>
<dbReference type="CDD" id="cd08504">
    <property type="entry name" value="PBP2_OppA"/>
    <property type="match status" value="1"/>
</dbReference>
<reference evidence="9" key="1">
    <citation type="submission" date="2017-11" db="EMBL/GenBank/DDBJ databases">
        <title>Complete Genome Sequence of Kyrpidia sp. Strain EA-1, a thermophilic, hydrogen-oxidizing Bacterium, isolated from the Azores.</title>
        <authorList>
            <person name="Reiner J.E."/>
            <person name="Lapp C.J."/>
            <person name="Bunk B."/>
            <person name="Gescher J."/>
        </authorList>
    </citation>
    <scope>NUCLEOTIDE SEQUENCE [LARGE SCALE GENOMIC DNA]</scope>
    <source>
        <strain evidence="9">EA-1</strain>
    </source>
</reference>
<evidence type="ECO:0000256" key="1">
    <source>
        <dbReference type="ARBA" id="ARBA00004196"/>
    </source>
</evidence>
<evidence type="ECO:0000313" key="8">
    <source>
        <dbReference type="EMBL" id="ATY85576.1"/>
    </source>
</evidence>
<dbReference type="GO" id="GO:0042597">
    <property type="term" value="C:periplasmic space"/>
    <property type="evidence" value="ECO:0007669"/>
    <property type="project" value="UniProtKB-ARBA"/>
</dbReference>
<keyword evidence="6" id="KW-0812">Transmembrane</keyword>
<keyword evidence="4" id="KW-0732">Signal</keyword>
<dbReference type="PANTHER" id="PTHR30290">
    <property type="entry name" value="PERIPLASMIC BINDING COMPONENT OF ABC TRANSPORTER"/>
    <property type="match status" value="1"/>
</dbReference>
<dbReference type="GO" id="GO:1904680">
    <property type="term" value="F:peptide transmembrane transporter activity"/>
    <property type="evidence" value="ECO:0007669"/>
    <property type="project" value="TreeGrafter"/>
</dbReference>
<accession>A0A2K8N8A6</accession>
<sequence length="598" mass="67149">MSRCLHDCVAAGIPAVFLWLMARLPPSYIWDKESCPRGVAVMRNLWPNLWRWWSIGVHRWRKRWLVTLAGLAAIGGAGAGLWSWHLGTPPDPDQKLVMWLGDEPAPLDPGSTGDQWAMDLLGAVEEGLMRQGKGATLDPGLAERVEVSPDHTRFVFHLRLAAWSDGVPLRAEDFRYAWLRVLDPATHSPWARLLYPVQGAKAYAEGKGPAGQVAVKALGDRILEVKTTRPTPYFPSLTAEPALYPVRKDVVEKYGKEFGTGPGKMVFIGPFRISSWERDRQVTLANNPTYWDARHVHLTSVTFKIVKELGQRISLYETGGLDQTGVAGSWLDQWKGKPDPVAVPEDSVFFLVFNPERYPSFANKNIRLALSYALDRRDYVRRLWSGAAEPAYGLVPPSIPGRTKSFRQENGDLFVDNRPDAARALLRNGLQELHLNALPPLTFLSDNSAPSVAAAKWLQDQWKTKLGIDVRIDEVPAAERLHRQRTGDYQVAVAGWGADYNDASAFLKLWVSDFPDNLVHYHNPDYDRLIAAAEASTDPAGRAGELEQAERILFQDMPVAPLFFRERVWLQKPFVKHIVYPSVGLDWDLKGAYVEKRP</sequence>
<dbReference type="InterPro" id="IPR000914">
    <property type="entry name" value="SBP_5_dom"/>
</dbReference>
<dbReference type="AlphaFoldDB" id="A0A2K8N8A6"/>
<dbReference type="InterPro" id="IPR030678">
    <property type="entry name" value="Peptide/Ni-bd"/>
</dbReference>
<dbReference type="GO" id="GO:0015833">
    <property type="term" value="P:peptide transport"/>
    <property type="evidence" value="ECO:0007669"/>
    <property type="project" value="UniProtKB-KW"/>
</dbReference>
<keyword evidence="6" id="KW-1133">Transmembrane helix</keyword>
<evidence type="ECO:0000256" key="3">
    <source>
        <dbReference type="ARBA" id="ARBA00022448"/>
    </source>
</evidence>
<evidence type="ECO:0000256" key="5">
    <source>
        <dbReference type="ARBA" id="ARBA00022856"/>
    </source>
</evidence>
<dbReference type="InterPro" id="IPR039424">
    <property type="entry name" value="SBP_5"/>
</dbReference>
<dbReference type="GO" id="GO:0043190">
    <property type="term" value="C:ATP-binding cassette (ABC) transporter complex"/>
    <property type="evidence" value="ECO:0007669"/>
    <property type="project" value="InterPro"/>
</dbReference>
<keyword evidence="5" id="KW-0653">Protein transport</keyword>
<protein>
    <submittedName>
        <fullName evidence="8">Peptide ABC transporter substrate-binding protein</fullName>
    </submittedName>
</protein>
<evidence type="ECO:0000256" key="2">
    <source>
        <dbReference type="ARBA" id="ARBA00005695"/>
    </source>
</evidence>
<keyword evidence="9" id="KW-1185">Reference proteome</keyword>
<dbReference type="EMBL" id="CP024955">
    <property type="protein sequence ID" value="ATY85576.1"/>
    <property type="molecule type" value="Genomic_DNA"/>
</dbReference>
<evidence type="ECO:0000313" key="9">
    <source>
        <dbReference type="Proteomes" id="UP000231932"/>
    </source>
</evidence>
<dbReference type="Gene3D" id="3.40.190.10">
    <property type="entry name" value="Periplasmic binding protein-like II"/>
    <property type="match status" value="1"/>
</dbReference>
<comment type="similarity">
    <text evidence="2">Belongs to the bacterial solute-binding protein 5 family.</text>
</comment>
<name>A0A2K8N8A6_9BACL</name>
<proteinExistence type="inferred from homology"/>
<dbReference type="Gene3D" id="3.90.76.10">
    <property type="entry name" value="Dipeptide-binding Protein, Domain 1"/>
    <property type="match status" value="1"/>
</dbReference>
<dbReference type="Proteomes" id="UP000231932">
    <property type="component" value="Chromosome"/>
</dbReference>
<evidence type="ECO:0000259" key="7">
    <source>
        <dbReference type="Pfam" id="PF00496"/>
    </source>
</evidence>
<gene>
    <name evidence="8" type="ORF">CVV65_12100</name>
</gene>
<comment type="subcellular location">
    <subcellularLocation>
        <location evidence="1">Cell envelope</location>
    </subcellularLocation>
</comment>
<dbReference type="GO" id="GO:0030313">
    <property type="term" value="C:cell envelope"/>
    <property type="evidence" value="ECO:0007669"/>
    <property type="project" value="UniProtKB-SubCell"/>
</dbReference>
<feature type="domain" description="Solute-binding protein family 5" evidence="7">
    <location>
        <begin position="137"/>
        <end position="514"/>
    </location>
</feature>
<dbReference type="PANTHER" id="PTHR30290:SF10">
    <property type="entry name" value="PERIPLASMIC OLIGOPEPTIDE-BINDING PROTEIN-RELATED"/>
    <property type="match status" value="1"/>
</dbReference>
<dbReference type="SUPFAM" id="SSF53850">
    <property type="entry name" value="Periplasmic binding protein-like II"/>
    <property type="match status" value="1"/>
</dbReference>
<dbReference type="KEGG" id="kyr:CVV65_12100"/>
<evidence type="ECO:0000256" key="4">
    <source>
        <dbReference type="ARBA" id="ARBA00022729"/>
    </source>
</evidence>
<dbReference type="FunFam" id="3.90.76.10:FF:000001">
    <property type="entry name" value="Oligopeptide ABC transporter substrate-binding protein"/>
    <property type="match status" value="1"/>
</dbReference>
<dbReference type="Gene3D" id="3.10.105.10">
    <property type="entry name" value="Dipeptide-binding Protein, Domain 3"/>
    <property type="match status" value="1"/>
</dbReference>
<evidence type="ECO:0000256" key="6">
    <source>
        <dbReference type="SAM" id="Phobius"/>
    </source>
</evidence>
<keyword evidence="3" id="KW-0813">Transport</keyword>
<dbReference type="PIRSF" id="PIRSF002741">
    <property type="entry name" value="MppA"/>
    <property type="match status" value="1"/>
</dbReference>
<keyword evidence="6" id="KW-0472">Membrane</keyword>
<dbReference type="Pfam" id="PF00496">
    <property type="entry name" value="SBP_bac_5"/>
    <property type="match status" value="1"/>
</dbReference>
<organism evidence="8 9">
    <name type="scientific">Kyrpidia spormannii</name>
    <dbReference type="NCBI Taxonomy" id="2055160"/>
    <lineage>
        <taxon>Bacteria</taxon>
        <taxon>Bacillati</taxon>
        <taxon>Bacillota</taxon>
        <taxon>Bacilli</taxon>
        <taxon>Bacillales</taxon>
        <taxon>Alicyclobacillaceae</taxon>
        <taxon>Kyrpidia</taxon>
    </lineage>
</organism>